<dbReference type="Pfam" id="PF17010">
    <property type="entry name" value="DUF5092"/>
    <property type="match status" value="1"/>
</dbReference>
<feature type="region of interest" description="Disordered" evidence="1">
    <location>
        <begin position="444"/>
        <end position="497"/>
    </location>
</feature>
<dbReference type="Proteomes" id="UP000193411">
    <property type="component" value="Unassembled WGS sequence"/>
</dbReference>
<keyword evidence="4" id="KW-1185">Reference proteome</keyword>
<evidence type="ECO:0000256" key="2">
    <source>
        <dbReference type="SAM" id="Phobius"/>
    </source>
</evidence>
<feature type="transmembrane region" description="Helical" evidence="2">
    <location>
        <begin position="619"/>
        <end position="637"/>
    </location>
</feature>
<feature type="compositionally biased region" description="Low complexity" evidence="1">
    <location>
        <begin position="451"/>
        <end position="471"/>
    </location>
</feature>
<keyword evidence="2" id="KW-0472">Membrane</keyword>
<evidence type="ECO:0000256" key="1">
    <source>
        <dbReference type="SAM" id="MobiDB-lite"/>
    </source>
</evidence>
<keyword evidence="2" id="KW-1133">Transmembrane helix</keyword>
<gene>
    <name evidence="3" type="ORF">BCR44DRAFT_1414746</name>
</gene>
<protein>
    <submittedName>
        <fullName evidence="3">Uncharacterized protein</fullName>
    </submittedName>
</protein>
<keyword evidence="2" id="KW-0812">Transmembrane</keyword>
<feature type="region of interest" description="Disordered" evidence="1">
    <location>
        <begin position="331"/>
        <end position="384"/>
    </location>
</feature>
<evidence type="ECO:0000313" key="4">
    <source>
        <dbReference type="Proteomes" id="UP000193411"/>
    </source>
</evidence>
<feature type="compositionally biased region" description="Low complexity" evidence="1">
    <location>
        <begin position="179"/>
        <end position="195"/>
    </location>
</feature>
<name>A0A1Y2HMW1_9FUNG</name>
<reference evidence="3 4" key="1">
    <citation type="submission" date="2016-07" db="EMBL/GenBank/DDBJ databases">
        <title>Pervasive Adenine N6-methylation of Active Genes in Fungi.</title>
        <authorList>
            <consortium name="DOE Joint Genome Institute"/>
            <person name="Mondo S.J."/>
            <person name="Dannebaum R.O."/>
            <person name="Kuo R.C."/>
            <person name="Labutti K."/>
            <person name="Haridas S."/>
            <person name="Kuo A."/>
            <person name="Salamov A."/>
            <person name="Ahrendt S.R."/>
            <person name="Lipzen A."/>
            <person name="Sullivan W."/>
            <person name="Andreopoulos W.B."/>
            <person name="Clum A."/>
            <person name="Lindquist E."/>
            <person name="Daum C."/>
            <person name="Ramamoorthy G.K."/>
            <person name="Gryganskyi A."/>
            <person name="Culley D."/>
            <person name="Magnuson J.K."/>
            <person name="James T.Y."/>
            <person name="O'Malley M.A."/>
            <person name="Stajich J.E."/>
            <person name="Spatafora J.W."/>
            <person name="Visel A."/>
            <person name="Grigoriev I.V."/>
        </authorList>
    </citation>
    <scope>NUCLEOTIDE SEQUENCE [LARGE SCALE GENOMIC DNA]</scope>
    <source>
        <strain evidence="3 4">PL171</strain>
    </source>
</reference>
<dbReference type="EMBL" id="MCFL01000024">
    <property type="protein sequence ID" value="ORZ35023.1"/>
    <property type="molecule type" value="Genomic_DNA"/>
</dbReference>
<feature type="region of interest" description="Disordered" evidence="1">
    <location>
        <begin position="179"/>
        <end position="209"/>
    </location>
</feature>
<sequence length="641" mass="69821">MDAIAVTVASSPLGDVVPSQAFIQIVGLPSGSDPTNIDTVVVHSANITSPKPSVPQLSPGSAQKYLVDVIDAENEDPFTLESFESLLEIAAEAGKDFILARVVTVDPHDDSKFYHRHVTLTSFFYYAAHHINKVLFRTQPEEGLLHRMKAKNPLNNMTIVGDVHYYVISPEAYRSARAAAGSPVQSSPSSAGSNRSARRAENLFGKRKKKKTVAEMIRDSLFSDKSKDSVPLQNQTTDYGNKRKLRLVLTEPDKLLEKDGNAATALIHSDSHHVSSNATNIPKLAVDTQAAASTGNGGRRPSADDIFAFVSKSSPVEEKGSGLIELDLGRLAPPQHLHGPGGKRSPDAVDRRGRSMERTGSDRQPRSKSTTAAHASKPDEKNDWLDRFYSKSHAGPRPGDKVKVRSTSYRNERLQAGGDDPHMLTVEEWISVHCGESVTKLLTTKPGMGNSATSTSVASSPVSAESGESSAMTRRLAANPPTSKRPEPAKQRPAKPPIKYEARFFATDDDFLMKSSVRSFFKQHAVEADDAVLFSIPSHTTVVLPQHDEHGNLLEPHPALNGFSYSIEGADDEALLGNGIGARLRRFARGHHVLKIALVLYIVTGGLLVKFLVPESMTYLVTFLLVFVLCFFLVFFVECDV</sequence>
<dbReference type="OrthoDB" id="2189509at2759"/>
<comment type="caution">
    <text evidence="3">The sequence shown here is derived from an EMBL/GenBank/DDBJ whole genome shotgun (WGS) entry which is preliminary data.</text>
</comment>
<feature type="transmembrane region" description="Helical" evidence="2">
    <location>
        <begin position="593"/>
        <end position="613"/>
    </location>
</feature>
<feature type="compositionally biased region" description="Basic and acidic residues" evidence="1">
    <location>
        <begin position="344"/>
        <end position="365"/>
    </location>
</feature>
<proteinExistence type="predicted"/>
<dbReference type="STRING" id="765915.A0A1Y2HMW1"/>
<organism evidence="3 4">
    <name type="scientific">Catenaria anguillulae PL171</name>
    <dbReference type="NCBI Taxonomy" id="765915"/>
    <lineage>
        <taxon>Eukaryota</taxon>
        <taxon>Fungi</taxon>
        <taxon>Fungi incertae sedis</taxon>
        <taxon>Blastocladiomycota</taxon>
        <taxon>Blastocladiomycetes</taxon>
        <taxon>Blastocladiales</taxon>
        <taxon>Catenariaceae</taxon>
        <taxon>Catenaria</taxon>
    </lineage>
</organism>
<accession>A0A1Y2HMW1</accession>
<dbReference type="AlphaFoldDB" id="A0A1Y2HMW1"/>
<dbReference type="InterPro" id="IPR031537">
    <property type="entry name" value="DUF5092"/>
</dbReference>
<evidence type="ECO:0000313" key="3">
    <source>
        <dbReference type="EMBL" id="ORZ35023.1"/>
    </source>
</evidence>